<dbReference type="RefSeq" id="WP_165818615.1">
    <property type="nucleotide sequence ID" value="NZ_FZMO01000525.1"/>
</dbReference>
<dbReference type="AlphaFoldDB" id="A0A2I2KZD1"/>
<dbReference type="PANTHER" id="PTHR40761">
    <property type="entry name" value="CONSERVED INTEGRAL MEMBRANE ALANINE VALINE AND LEUCINE RICH PROTEIN-RELATED"/>
    <property type="match status" value="1"/>
</dbReference>
<name>A0A2I2KZD1_9ACTN</name>
<dbReference type="SUPFAM" id="SSF103481">
    <property type="entry name" value="Multidrug resistance efflux transporter EmrE"/>
    <property type="match status" value="1"/>
</dbReference>
<feature type="transmembrane region" description="Helical" evidence="2">
    <location>
        <begin position="168"/>
        <end position="186"/>
    </location>
</feature>
<accession>A0A2I2KZD1</accession>
<feature type="transmembrane region" description="Helical" evidence="2">
    <location>
        <begin position="206"/>
        <end position="227"/>
    </location>
</feature>
<feature type="transmembrane region" description="Helical" evidence="2">
    <location>
        <begin position="140"/>
        <end position="161"/>
    </location>
</feature>
<organism evidence="4 5">
    <name type="scientific">Frankia canadensis</name>
    <dbReference type="NCBI Taxonomy" id="1836972"/>
    <lineage>
        <taxon>Bacteria</taxon>
        <taxon>Bacillati</taxon>
        <taxon>Actinomycetota</taxon>
        <taxon>Actinomycetes</taxon>
        <taxon>Frankiales</taxon>
        <taxon>Frankiaceae</taxon>
        <taxon>Frankia</taxon>
    </lineage>
</organism>
<feature type="compositionally biased region" description="Basic and acidic residues" evidence="1">
    <location>
        <begin position="291"/>
        <end position="309"/>
    </location>
</feature>
<keyword evidence="5" id="KW-1185">Reference proteome</keyword>
<keyword evidence="2" id="KW-1133">Transmembrane helix</keyword>
<keyword evidence="2" id="KW-0472">Membrane</keyword>
<feature type="transmembrane region" description="Helical" evidence="2">
    <location>
        <begin position="55"/>
        <end position="76"/>
    </location>
</feature>
<feature type="transmembrane region" description="Helical" evidence="2">
    <location>
        <begin position="108"/>
        <end position="128"/>
    </location>
</feature>
<gene>
    <name evidence="4" type="ORF">FRACA_60004</name>
</gene>
<feature type="transmembrane region" description="Helical" evidence="2">
    <location>
        <begin position="263"/>
        <end position="282"/>
    </location>
</feature>
<dbReference type="NCBIfam" id="NF038012">
    <property type="entry name" value="DMT_1"/>
    <property type="match status" value="1"/>
</dbReference>
<evidence type="ECO:0000256" key="2">
    <source>
        <dbReference type="SAM" id="Phobius"/>
    </source>
</evidence>
<feature type="signal peptide" evidence="3">
    <location>
        <begin position="1"/>
        <end position="22"/>
    </location>
</feature>
<dbReference type="InterPro" id="IPR037185">
    <property type="entry name" value="EmrE-like"/>
</dbReference>
<proteinExistence type="predicted"/>
<keyword evidence="3" id="KW-0732">Signal</keyword>
<evidence type="ECO:0000256" key="1">
    <source>
        <dbReference type="SAM" id="MobiDB-lite"/>
    </source>
</evidence>
<feature type="chain" id="PRO_5038426226" description="Integral membrane protein" evidence="3">
    <location>
        <begin position="23"/>
        <end position="343"/>
    </location>
</feature>
<evidence type="ECO:0000313" key="4">
    <source>
        <dbReference type="EMBL" id="SNQ51018.1"/>
    </source>
</evidence>
<keyword evidence="2" id="KW-0812">Transmembrane</keyword>
<evidence type="ECO:0000256" key="3">
    <source>
        <dbReference type="SAM" id="SignalP"/>
    </source>
</evidence>
<dbReference type="PANTHER" id="PTHR40761:SF1">
    <property type="entry name" value="CONSERVED INTEGRAL MEMBRANE ALANINE VALINE AND LEUCINE RICH PROTEIN-RELATED"/>
    <property type="match status" value="1"/>
</dbReference>
<dbReference type="EMBL" id="FZMO01000525">
    <property type="protein sequence ID" value="SNQ51018.1"/>
    <property type="molecule type" value="Genomic_DNA"/>
</dbReference>
<dbReference type="Proteomes" id="UP000234331">
    <property type="component" value="Unassembled WGS sequence"/>
</dbReference>
<sequence length="343" mass="35924">MSSFIPLALLASFLLASSAALQQRAAARSRFAERDDHHVAVPGPGHLLDLAREPLWLLGWLVNAAGFVLQALALHAGSLAEVQPLMVTQLVFALPLGLVRTRLRMARAAWCAVLAICAGLALLLSVQARLPAQAPLNEHRLPLAVAVIVVLAALLVGSSFGRRPPVRAAQFGTAAGLFVALSALLLKQTTDVTLANGFHATVAQWFPYALCGVTLTSLCLGQMAYAVGPLAAVVTAMTITNPTAAYLLGVLVFGVPWPSDPGGALGLAVAATLVVGGVILLSRASAVPRPRRADTRQNLDLTRSPDSRPTRSGPTAGRFANPFGVARNVINRARPADALPKRR</sequence>
<feature type="region of interest" description="Disordered" evidence="1">
    <location>
        <begin position="290"/>
        <end position="323"/>
    </location>
</feature>
<reference evidence="4 5" key="1">
    <citation type="submission" date="2017-06" db="EMBL/GenBank/DDBJ databases">
        <authorList>
            <person name="Kim H.J."/>
            <person name="Triplett B.A."/>
        </authorList>
    </citation>
    <scope>NUCLEOTIDE SEQUENCE [LARGE SCALE GENOMIC DNA]</scope>
    <source>
        <strain evidence="4">FRACA_ARgP5</strain>
    </source>
</reference>
<evidence type="ECO:0000313" key="5">
    <source>
        <dbReference type="Proteomes" id="UP000234331"/>
    </source>
</evidence>
<evidence type="ECO:0008006" key="6">
    <source>
        <dbReference type="Google" id="ProtNLM"/>
    </source>
</evidence>
<protein>
    <recommendedName>
        <fullName evidence="6">Integral membrane protein</fullName>
    </recommendedName>
</protein>
<feature type="transmembrane region" description="Helical" evidence="2">
    <location>
        <begin position="239"/>
        <end position="257"/>
    </location>
</feature>